<dbReference type="GO" id="GO:0016020">
    <property type="term" value="C:membrane"/>
    <property type="evidence" value="ECO:0007669"/>
    <property type="project" value="UniProtKB-SubCell"/>
</dbReference>
<evidence type="ECO:0000259" key="10">
    <source>
        <dbReference type="Pfam" id="PF00535"/>
    </source>
</evidence>
<keyword evidence="8 9" id="KW-0472">Membrane</keyword>
<keyword evidence="4" id="KW-0328">Glycosyltransferase</keyword>
<gene>
    <name evidence="11" type="ORF">CALK_1943</name>
</gene>
<dbReference type="Gene3D" id="3.90.550.10">
    <property type="entry name" value="Spore Coat Polysaccharide Biosynthesis Protein SpsA, Chain A"/>
    <property type="match status" value="1"/>
</dbReference>
<dbReference type="Pfam" id="PF00535">
    <property type="entry name" value="Glycos_transf_2"/>
    <property type="match status" value="1"/>
</dbReference>
<dbReference type="PANTHER" id="PTHR12726">
    <property type="entry name" value="CERAMIDE GLUCOSYLTRANSFERASE"/>
    <property type="match status" value="1"/>
</dbReference>
<dbReference type="AlphaFoldDB" id="U7D9Q2"/>
<dbReference type="eggNOG" id="COG1215">
    <property type="taxonomic scope" value="Bacteria"/>
</dbReference>
<dbReference type="EMBL" id="ASJR01000018">
    <property type="protein sequence ID" value="ERP31145.1"/>
    <property type="molecule type" value="Genomic_DNA"/>
</dbReference>
<keyword evidence="7 9" id="KW-1133">Transmembrane helix</keyword>
<dbReference type="OrthoDB" id="128106at2"/>
<dbReference type="InterPro" id="IPR001173">
    <property type="entry name" value="Glyco_trans_2-like"/>
</dbReference>
<sequence length="391" mass="43421">MIYTISALLLFLIYILLLLAALSTRLFQKNYTAPPVQTPLPSCAVIIPCKGFSEDLERNLSAFCHLSHPNYTLLFVVEDAHDPAAEVIRTVCATTQKGTLIVAGRTKTSCQKNHNLRAGVAHAKDVDILLFADADIQPSPHWLESMIAPLSTTDVTAVTGFRWLYSRTNTLGSSAHAFQNYCIFIAFSLSSRLWNGGLWGGSTAISRQDYDELGVDDLWSHTGVDDLSLSQHIRRHKRKSVLAYSCLTETDKTIRSYTKSISWYIRQVQYLKFYQRRDWYGAIAMAVIHQASIILSVSTLLIAPHLFHGWAGIVALLLTGGPMIVALPFFTLGKSGSPWFFIATAPISFFSVTWALLYSCTSNTIRWSGYAYQMDSKGTVQKITDVKGASS</sequence>
<keyword evidence="12" id="KW-1185">Reference proteome</keyword>
<dbReference type="GO" id="GO:0008120">
    <property type="term" value="F:ceramide glucosyltransferase activity"/>
    <property type="evidence" value="ECO:0007669"/>
    <property type="project" value="TreeGrafter"/>
</dbReference>
<comment type="subcellular location">
    <subcellularLocation>
        <location evidence="1">Membrane</location>
        <topology evidence="1">Multi-pass membrane protein</topology>
    </subcellularLocation>
</comment>
<comment type="caution">
    <text evidence="11">The sequence shown here is derived from an EMBL/GenBank/DDBJ whole genome shotgun (WGS) entry which is preliminary data.</text>
</comment>
<evidence type="ECO:0000313" key="11">
    <source>
        <dbReference type="EMBL" id="ERP31145.1"/>
    </source>
</evidence>
<comment type="pathway">
    <text evidence="3">Sphingolipid metabolism.</text>
</comment>
<feature type="domain" description="Glycosyltransferase 2-like" evidence="10">
    <location>
        <begin position="45"/>
        <end position="213"/>
    </location>
</feature>
<dbReference type="Proteomes" id="UP000017148">
    <property type="component" value="Unassembled WGS sequence"/>
</dbReference>
<evidence type="ECO:0000256" key="8">
    <source>
        <dbReference type="ARBA" id="ARBA00023136"/>
    </source>
</evidence>
<proteinExistence type="predicted"/>
<evidence type="ECO:0000256" key="5">
    <source>
        <dbReference type="ARBA" id="ARBA00022679"/>
    </source>
</evidence>
<keyword evidence="6 9" id="KW-0812">Transmembrane</keyword>
<keyword evidence="5 11" id="KW-0808">Transferase</keyword>
<feature type="transmembrane region" description="Helical" evidence="9">
    <location>
        <begin position="279"/>
        <end position="303"/>
    </location>
</feature>
<dbReference type="STRING" id="1313304.CALK_1943"/>
<evidence type="ECO:0000313" key="12">
    <source>
        <dbReference type="Proteomes" id="UP000017148"/>
    </source>
</evidence>
<reference evidence="11 12" key="1">
    <citation type="journal article" date="2013" name="Environ. Microbiol.">
        <title>Genome analysis of Chitinivibrio alkaliphilus gen. nov., sp. nov., a novel extremely haloalkaliphilic anaerobic chitinolytic bacterium from the candidate phylum Termite Group 3.</title>
        <authorList>
            <person name="Sorokin D.Y."/>
            <person name="Gumerov V.M."/>
            <person name="Rakitin A.L."/>
            <person name="Beletsky A.V."/>
            <person name="Damste J.S."/>
            <person name="Muyzer G."/>
            <person name="Mardanov A.V."/>
            <person name="Ravin N.V."/>
        </authorList>
    </citation>
    <scope>NUCLEOTIDE SEQUENCE [LARGE SCALE GENOMIC DNA]</scope>
    <source>
        <strain evidence="11 12">ACht1</strain>
    </source>
</reference>
<evidence type="ECO:0000256" key="4">
    <source>
        <dbReference type="ARBA" id="ARBA00022676"/>
    </source>
</evidence>
<feature type="transmembrane region" description="Helical" evidence="9">
    <location>
        <begin position="338"/>
        <end position="358"/>
    </location>
</feature>
<protein>
    <submittedName>
        <fullName evidence="11">Glycosyltransferase, family 2</fullName>
    </submittedName>
</protein>
<evidence type="ECO:0000256" key="7">
    <source>
        <dbReference type="ARBA" id="ARBA00022989"/>
    </source>
</evidence>
<dbReference type="SUPFAM" id="SSF53448">
    <property type="entry name" value="Nucleotide-diphospho-sugar transferases"/>
    <property type="match status" value="1"/>
</dbReference>
<evidence type="ECO:0000256" key="3">
    <source>
        <dbReference type="ARBA" id="ARBA00004991"/>
    </source>
</evidence>
<evidence type="ECO:0000256" key="6">
    <source>
        <dbReference type="ARBA" id="ARBA00022692"/>
    </source>
</evidence>
<dbReference type="RefSeq" id="WP_022637364.1">
    <property type="nucleotide sequence ID" value="NZ_ASJR01000018.1"/>
</dbReference>
<name>U7D9Q2_9BACT</name>
<organism evidence="11 12">
    <name type="scientific">Chitinivibrio alkaliphilus ACht1</name>
    <dbReference type="NCBI Taxonomy" id="1313304"/>
    <lineage>
        <taxon>Bacteria</taxon>
        <taxon>Pseudomonadati</taxon>
        <taxon>Fibrobacterota</taxon>
        <taxon>Chitinivibrionia</taxon>
        <taxon>Chitinivibrionales</taxon>
        <taxon>Chitinivibrionaceae</taxon>
        <taxon>Chitinivibrio</taxon>
    </lineage>
</organism>
<evidence type="ECO:0000256" key="9">
    <source>
        <dbReference type="SAM" id="Phobius"/>
    </source>
</evidence>
<accession>U7D9Q2</accession>
<dbReference type="PANTHER" id="PTHR12726:SF0">
    <property type="entry name" value="CERAMIDE GLUCOSYLTRANSFERASE"/>
    <property type="match status" value="1"/>
</dbReference>
<comment type="pathway">
    <text evidence="2">Lipid metabolism; sphingolipid metabolism.</text>
</comment>
<dbReference type="GO" id="GO:0006679">
    <property type="term" value="P:glucosylceramide biosynthetic process"/>
    <property type="evidence" value="ECO:0007669"/>
    <property type="project" value="TreeGrafter"/>
</dbReference>
<dbReference type="InterPro" id="IPR029044">
    <property type="entry name" value="Nucleotide-diphossugar_trans"/>
</dbReference>
<dbReference type="InterPro" id="IPR025993">
    <property type="entry name" value="Ceramide_glucosylTrfase"/>
</dbReference>
<evidence type="ECO:0000256" key="1">
    <source>
        <dbReference type="ARBA" id="ARBA00004141"/>
    </source>
</evidence>
<feature type="transmembrane region" description="Helical" evidence="9">
    <location>
        <begin position="310"/>
        <end position="332"/>
    </location>
</feature>
<evidence type="ECO:0000256" key="2">
    <source>
        <dbReference type="ARBA" id="ARBA00004760"/>
    </source>
</evidence>